<feature type="compositionally biased region" description="Basic and acidic residues" evidence="1">
    <location>
        <begin position="227"/>
        <end position="237"/>
    </location>
</feature>
<dbReference type="AlphaFoldDB" id="A0A1M2VD50"/>
<protein>
    <submittedName>
        <fullName evidence="2">Uncharacterized protein</fullName>
    </submittedName>
</protein>
<gene>
    <name evidence="2" type="ORF">TRAPUB_3659</name>
</gene>
<accession>A0A1M2VD50</accession>
<reference evidence="2 3" key="1">
    <citation type="submission" date="2016-10" db="EMBL/GenBank/DDBJ databases">
        <title>Genome sequence of the basidiomycete white-rot fungus Trametes pubescens.</title>
        <authorList>
            <person name="Makela M.R."/>
            <person name="Granchi Z."/>
            <person name="Peng M."/>
            <person name="De Vries R.P."/>
            <person name="Grigoriev I."/>
            <person name="Riley R."/>
            <person name="Hilden K."/>
        </authorList>
    </citation>
    <scope>NUCLEOTIDE SEQUENCE [LARGE SCALE GENOMIC DNA]</scope>
    <source>
        <strain evidence="2 3">FBCC735</strain>
    </source>
</reference>
<comment type="caution">
    <text evidence="2">The sequence shown here is derived from an EMBL/GenBank/DDBJ whole genome shotgun (WGS) entry which is preliminary data.</text>
</comment>
<proteinExistence type="predicted"/>
<dbReference type="EMBL" id="MNAD01001445">
    <property type="protein sequence ID" value="OJT05522.1"/>
    <property type="molecule type" value="Genomic_DNA"/>
</dbReference>
<feature type="region of interest" description="Disordered" evidence="1">
    <location>
        <begin position="177"/>
        <end position="237"/>
    </location>
</feature>
<dbReference type="OMA" id="NTIIFHP"/>
<organism evidence="2 3">
    <name type="scientific">Trametes pubescens</name>
    <name type="common">White-rot fungus</name>
    <dbReference type="NCBI Taxonomy" id="154538"/>
    <lineage>
        <taxon>Eukaryota</taxon>
        <taxon>Fungi</taxon>
        <taxon>Dikarya</taxon>
        <taxon>Basidiomycota</taxon>
        <taxon>Agaricomycotina</taxon>
        <taxon>Agaricomycetes</taxon>
        <taxon>Polyporales</taxon>
        <taxon>Polyporaceae</taxon>
        <taxon>Trametes</taxon>
    </lineage>
</organism>
<feature type="compositionally biased region" description="Basic and acidic residues" evidence="1">
    <location>
        <begin position="182"/>
        <end position="201"/>
    </location>
</feature>
<keyword evidence="3" id="KW-1185">Reference proteome</keyword>
<evidence type="ECO:0000313" key="2">
    <source>
        <dbReference type="EMBL" id="OJT05522.1"/>
    </source>
</evidence>
<evidence type="ECO:0000256" key="1">
    <source>
        <dbReference type="SAM" id="MobiDB-lite"/>
    </source>
</evidence>
<dbReference type="OrthoDB" id="2753955at2759"/>
<sequence length="278" mass="31108">MLNTIIFHPLPRTDDSEEKPRWTRDRLEDLLRGWFNGDLNSATNGLQKRMRYAPRCYASEIVVKCGRKIVGWPLNIPFTDVSNIDGGSAPLAELCRLWNLPDGDPNKLRFEPASHEDRVNAARDPESIHPTPHFLPALKVKAADRDTQAAARAAAAAHADAYHPLNMEFVGRPLASMTEAQRSQRRDTGGRRGRASDSDPRVRRRRPMRGIMSMPFVLPGSDGVDSSGERAGKRRRVDEYPLEDRITQFKLSFQFGGKLTCSDTIKSGSGWAGEDEVD</sequence>
<name>A0A1M2VD50_TRAPU</name>
<evidence type="ECO:0000313" key="3">
    <source>
        <dbReference type="Proteomes" id="UP000184267"/>
    </source>
</evidence>
<dbReference type="Proteomes" id="UP000184267">
    <property type="component" value="Unassembled WGS sequence"/>
</dbReference>